<reference evidence="4" key="1">
    <citation type="submission" date="2020-11" db="EMBL/GenBank/DDBJ databases">
        <title>Complete genome sequence of a novel pathogenic Methylobacterium strain isolated from rice in Vietnam.</title>
        <authorList>
            <person name="Lai K."/>
            <person name="Okazaki S."/>
            <person name="Higashi K."/>
            <person name="Mori H."/>
            <person name="Toyoda A."/>
            <person name="Kurokawa K."/>
        </authorList>
    </citation>
    <scope>NUCLEOTIDE SEQUENCE</scope>
    <source>
        <strain evidence="4">VL1</strain>
    </source>
</reference>
<dbReference type="AlphaFoldDB" id="A0A8H8WS15"/>
<dbReference type="CDD" id="cd00118">
    <property type="entry name" value="LysM"/>
    <property type="match status" value="1"/>
</dbReference>
<protein>
    <recommendedName>
        <fullName evidence="3">LysM domain-containing protein</fullName>
    </recommendedName>
</protein>
<evidence type="ECO:0000256" key="2">
    <source>
        <dbReference type="SAM" id="Phobius"/>
    </source>
</evidence>
<feature type="region of interest" description="Disordered" evidence="1">
    <location>
        <begin position="198"/>
        <end position="257"/>
    </location>
</feature>
<dbReference type="Pfam" id="PF01476">
    <property type="entry name" value="LysM"/>
    <property type="match status" value="1"/>
</dbReference>
<dbReference type="SUPFAM" id="SSF54106">
    <property type="entry name" value="LysM domain"/>
    <property type="match status" value="1"/>
</dbReference>
<feature type="compositionally biased region" description="Low complexity" evidence="1">
    <location>
        <begin position="507"/>
        <end position="525"/>
    </location>
</feature>
<sequence>MRDREYRAMTSGRTSGRPTTELRRGLVLGAVGLVAGFVLIGVAASGTRLFSLVSPDAEPPVSTPAPVAALPAPSPAISAPVAPVPAAPAPAAPEGTPAFDIVRVEPDGSSVVAGRTRPGAEVALLRDGRPFASTRADAAGNFALVPPTLPPGTSEITLQSTAPDGTRLTGRDSAVVVVAPDRRAKPLVAVTAPGQPTAVLSLPETAPPGPAEAKVASEAKPSPGASASPESKAPPKAEARSGAPNGKGAAERVAKDEARPAPVKVVGVDAEAGGRLYVTARGAPKAALRLYLNDTLVAPGQAGPDGRIAFTIGGGVKPGDYRVRVDQVDPASGKVETRAETAFAMPKALGEGSFGGKSLGERSFGERALGEPAPAAPVRAAPVQPVPAPSMAAKVAPAPPVPGPMAVRPAGPSPGEAPVVAAAPPASPATPAPGAEAALAPADPGAVFVPGISTAKVARGDNLWSISRRTYGRGLRYTVIFDANQPQIRDPDRIYPGQVFVLPAETQQQGQGQPQGRPSGPEGRG</sequence>
<dbReference type="InterPro" id="IPR052196">
    <property type="entry name" value="Bact_Kbp"/>
</dbReference>
<dbReference type="Gene3D" id="3.10.350.10">
    <property type="entry name" value="LysM domain"/>
    <property type="match status" value="1"/>
</dbReference>
<dbReference type="KEGG" id="mind:mvi_17330"/>
<organism evidence="4 5">
    <name type="scientific">Methylobacterium indicum</name>
    <dbReference type="NCBI Taxonomy" id="1775910"/>
    <lineage>
        <taxon>Bacteria</taxon>
        <taxon>Pseudomonadati</taxon>
        <taxon>Pseudomonadota</taxon>
        <taxon>Alphaproteobacteria</taxon>
        <taxon>Hyphomicrobiales</taxon>
        <taxon>Methylobacteriaceae</taxon>
        <taxon>Methylobacterium</taxon>
    </lineage>
</organism>
<dbReference type="InterPro" id="IPR018392">
    <property type="entry name" value="LysM"/>
</dbReference>
<keyword evidence="2" id="KW-0472">Membrane</keyword>
<evidence type="ECO:0000313" key="4">
    <source>
        <dbReference type="EMBL" id="BCM83272.1"/>
    </source>
</evidence>
<proteinExistence type="predicted"/>
<dbReference type="Proteomes" id="UP000663508">
    <property type="component" value="Chromosome"/>
</dbReference>
<dbReference type="EMBL" id="AP024145">
    <property type="protein sequence ID" value="BCM83272.1"/>
    <property type="molecule type" value="Genomic_DNA"/>
</dbReference>
<evidence type="ECO:0000256" key="1">
    <source>
        <dbReference type="SAM" id="MobiDB-lite"/>
    </source>
</evidence>
<feature type="domain" description="LysM" evidence="3">
    <location>
        <begin position="453"/>
        <end position="502"/>
    </location>
</feature>
<keyword evidence="2" id="KW-1133">Transmembrane helix</keyword>
<feature type="region of interest" description="Disordered" evidence="1">
    <location>
        <begin position="503"/>
        <end position="525"/>
    </location>
</feature>
<dbReference type="SMART" id="SM00257">
    <property type="entry name" value="LysM"/>
    <property type="match status" value="1"/>
</dbReference>
<dbReference type="PANTHER" id="PTHR34700:SF4">
    <property type="entry name" value="PHAGE-LIKE ELEMENT PBSX PROTEIN XKDP"/>
    <property type="match status" value="1"/>
</dbReference>
<accession>A0A8H8WS15</accession>
<dbReference type="PANTHER" id="PTHR34700">
    <property type="entry name" value="POTASSIUM BINDING PROTEIN KBP"/>
    <property type="match status" value="1"/>
</dbReference>
<dbReference type="InterPro" id="IPR036779">
    <property type="entry name" value="LysM_dom_sf"/>
</dbReference>
<evidence type="ECO:0000313" key="5">
    <source>
        <dbReference type="Proteomes" id="UP000663508"/>
    </source>
</evidence>
<keyword evidence="2" id="KW-0812">Transmembrane</keyword>
<evidence type="ECO:0000259" key="3">
    <source>
        <dbReference type="PROSITE" id="PS51782"/>
    </source>
</evidence>
<name>A0A8H8WS15_9HYPH</name>
<feature type="compositionally biased region" description="Low complexity" evidence="1">
    <location>
        <begin position="408"/>
        <end position="424"/>
    </location>
</feature>
<feature type="transmembrane region" description="Helical" evidence="2">
    <location>
        <begin position="25"/>
        <end position="44"/>
    </location>
</feature>
<feature type="region of interest" description="Disordered" evidence="1">
    <location>
        <begin position="408"/>
        <end position="437"/>
    </location>
</feature>
<gene>
    <name evidence="4" type="ORF">mvi_17330</name>
</gene>
<dbReference type="PROSITE" id="PS51782">
    <property type="entry name" value="LYSM"/>
    <property type="match status" value="1"/>
</dbReference>